<name>A0A7X1PJT5_9PSED</name>
<keyword evidence="1" id="KW-0175">Coiled coil</keyword>
<evidence type="ECO:0000313" key="4">
    <source>
        <dbReference type="Proteomes" id="UP000486534"/>
    </source>
</evidence>
<protein>
    <submittedName>
        <fullName evidence="3">Uncharacterized protein</fullName>
    </submittedName>
</protein>
<evidence type="ECO:0000256" key="2">
    <source>
        <dbReference type="SAM" id="Phobius"/>
    </source>
</evidence>
<keyword evidence="2" id="KW-0812">Transmembrane</keyword>
<comment type="caution">
    <text evidence="3">The sequence shown here is derived from an EMBL/GenBank/DDBJ whole genome shotgun (WGS) entry which is preliminary data.</text>
</comment>
<dbReference type="EMBL" id="WHUV01000001">
    <property type="protein sequence ID" value="MQA52913.1"/>
    <property type="molecule type" value="Genomic_DNA"/>
</dbReference>
<reference evidence="3 4" key="1">
    <citation type="submission" date="2019-10" db="EMBL/GenBank/DDBJ databases">
        <title>Pseudomonas dajingensis sp. nov., isolated from the profound head ulcers of farmed Murray cod (Maccullochella peelii peelii).</title>
        <authorList>
            <person name="Liu Y."/>
        </authorList>
    </citation>
    <scope>NUCLEOTIDE SEQUENCE [LARGE SCALE GENOMIC DNA]</scope>
    <source>
        <strain evidence="3 4">MC042</strain>
    </source>
</reference>
<dbReference type="RefSeq" id="WP_178124011.1">
    <property type="nucleotide sequence ID" value="NZ_WHUV01000001.1"/>
</dbReference>
<feature type="transmembrane region" description="Helical" evidence="2">
    <location>
        <begin position="95"/>
        <end position="113"/>
    </location>
</feature>
<dbReference type="AlphaFoldDB" id="A0A7X1PJT5"/>
<evidence type="ECO:0000313" key="3">
    <source>
        <dbReference type="EMBL" id="MQA52913.1"/>
    </source>
</evidence>
<accession>A0A7X1PJT5</accession>
<sequence length="474" mass="52460">MSSISLTEQMGAMALIDELRYSQAEVQKHLDLPRHRLLVAERIREYYRSRGIEVEDALVEEGVRNFFANRLTYAAQPIGAWAKGLARIYIARARWLMPVAMLLVCFTGAAFMARPAVNFLSELWLRSTQDQLDQARAQVDARGVQLDRLQKRLSSLESQALIAHLEAAIRLLEPVREILEKARLAQPISLPTKASSARRTEDAALAASLAKELQQQVLELKALEPRLDAVAQLLAADTKLKARVTGASFAALGTTYPALAAAATKARAMVNQADIQGLPAVQAALERLDGLLAQAIAISPYLAQLQDARDNLYKMRLSKADSEKFQPLLARVDQATKDMDAAGAERWLQEIERLRAVAAMPLTLEVVSRVGEKSMVERNYDPTGGKSWYLLTEAIDVSGNVVEVPITSIESGERRYTAIFGVRVSHATYQAAKQDKLQDGHVDDRLMGRKAANSLTFTFVKGPVKSKPDYILEW</sequence>
<dbReference type="InterPro" id="IPR045964">
    <property type="entry name" value="DUF6384"/>
</dbReference>
<proteinExistence type="predicted"/>
<keyword evidence="2" id="KW-1133">Transmembrane helix</keyword>
<gene>
    <name evidence="3" type="ORF">GDH07_06170</name>
</gene>
<dbReference type="Pfam" id="PF19911">
    <property type="entry name" value="DUF6384"/>
    <property type="match status" value="2"/>
</dbReference>
<evidence type="ECO:0000256" key="1">
    <source>
        <dbReference type="SAM" id="Coils"/>
    </source>
</evidence>
<dbReference type="Proteomes" id="UP000486534">
    <property type="component" value="Unassembled WGS sequence"/>
</dbReference>
<organism evidence="3 4">
    <name type="scientific">Pseudomonas piscis</name>
    <dbReference type="NCBI Taxonomy" id="2614538"/>
    <lineage>
        <taxon>Bacteria</taxon>
        <taxon>Pseudomonadati</taxon>
        <taxon>Pseudomonadota</taxon>
        <taxon>Gammaproteobacteria</taxon>
        <taxon>Pseudomonadales</taxon>
        <taxon>Pseudomonadaceae</taxon>
        <taxon>Pseudomonas</taxon>
    </lineage>
</organism>
<keyword evidence="2" id="KW-0472">Membrane</keyword>
<feature type="coiled-coil region" evidence="1">
    <location>
        <begin position="132"/>
        <end position="166"/>
    </location>
</feature>